<dbReference type="Gene3D" id="3.40.720.10">
    <property type="entry name" value="Alkaline Phosphatase, subunit A"/>
    <property type="match status" value="1"/>
</dbReference>
<evidence type="ECO:0000313" key="4">
    <source>
        <dbReference type="EMBL" id="KAF6435851.1"/>
    </source>
</evidence>
<keyword evidence="2" id="KW-0378">Hydrolase</keyword>
<dbReference type="GO" id="GO:0046872">
    <property type="term" value="F:metal ion binding"/>
    <property type="evidence" value="ECO:0007669"/>
    <property type="project" value="UniProtKB-KW"/>
</dbReference>
<evidence type="ECO:0000256" key="3">
    <source>
        <dbReference type="SAM" id="MobiDB-lite"/>
    </source>
</evidence>
<dbReference type="PANTHER" id="PTHR45953">
    <property type="entry name" value="IDURONATE 2-SULFATASE"/>
    <property type="match status" value="1"/>
</dbReference>
<keyword evidence="5" id="KW-1185">Reference proteome</keyword>
<evidence type="ECO:0008006" key="6">
    <source>
        <dbReference type="Google" id="ProtNLM"/>
    </source>
</evidence>
<dbReference type="EMBL" id="JACASE010000009">
    <property type="protein sequence ID" value="KAF6435851.1"/>
    <property type="molecule type" value="Genomic_DNA"/>
</dbReference>
<dbReference type="InterPro" id="IPR017850">
    <property type="entry name" value="Alkaline_phosphatase_core_sf"/>
</dbReference>
<keyword evidence="1" id="KW-0479">Metal-binding</keyword>
<dbReference type="AlphaFoldDB" id="A0A7J8EKJ6"/>
<organism evidence="4 5">
    <name type="scientific">Rousettus aegyptiacus</name>
    <name type="common">Egyptian fruit bat</name>
    <name type="synonym">Pteropus aegyptiacus</name>
    <dbReference type="NCBI Taxonomy" id="9407"/>
    <lineage>
        <taxon>Eukaryota</taxon>
        <taxon>Metazoa</taxon>
        <taxon>Chordata</taxon>
        <taxon>Craniata</taxon>
        <taxon>Vertebrata</taxon>
        <taxon>Euteleostomi</taxon>
        <taxon>Mammalia</taxon>
        <taxon>Eutheria</taxon>
        <taxon>Laurasiatheria</taxon>
        <taxon>Chiroptera</taxon>
        <taxon>Yinpterochiroptera</taxon>
        <taxon>Pteropodoidea</taxon>
        <taxon>Pteropodidae</taxon>
        <taxon>Rousettinae</taxon>
        <taxon>Rousettus</taxon>
    </lineage>
</organism>
<comment type="caution">
    <text evidence="4">The sequence shown here is derived from an EMBL/GenBank/DDBJ whole genome shotgun (WGS) entry which is preliminary data.</text>
</comment>
<evidence type="ECO:0000256" key="1">
    <source>
        <dbReference type="ARBA" id="ARBA00022723"/>
    </source>
</evidence>
<dbReference type="GO" id="GO:0005737">
    <property type="term" value="C:cytoplasm"/>
    <property type="evidence" value="ECO:0007669"/>
    <property type="project" value="TreeGrafter"/>
</dbReference>
<protein>
    <recommendedName>
        <fullName evidence="6">Iduronate 2-sulfatase</fullName>
    </recommendedName>
</protein>
<dbReference type="SUPFAM" id="SSF53649">
    <property type="entry name" value="Alkaline phosphatase-like"/>
    <property type="match status" value="1"/>
</dbReference>
<reference evidence="4 5" key="1">
    <citation type="journal article" date="2020" name="Nature">
        <title>Six reference-quality genomes reveal evolution of bat adaptations.</title>
        <authorList>
            <person name="Jebb D."/>
            <person name="Huang Z."/>
            <person name="Pippel M."/>
            <person name="Hughes G.M."/>
            <person name="Lavrichenko K."/>
            <person name="Devanna P."/>
            <person name="Winkler S."/>
            <person name="Jermiin L.S."/>
            <person name="Skirmuntt E.C."/>
            <person name="Katzourakis A."/>
            <person name="Burkitt-Gray L."/>
            <person name="Ray D.A."/>
            <person name="Sullivan K.A.M."/>
            <person name="Roscito J.G."/>
            <person name="Kirilenko B.M."/>
            <person name="Davalos L.M."/>
            <person name="Corthals A.P."/>
            <person name="Power M.L."/>
            <person name="Jones G."/>
            <person name="Ransome R.D."/>
            <person name="Dechmann D.K.N."/>
            <person name="Locatelli A.G."/>
            <person name="Puechmaille S.J."/>
            <person name="Fedrigo O."/>
            <person name="Jarvis E.D."/>
            <person name="Hiller M."/>
            <person name="Vernes S.C."/>
            <person name="Myers E.W."/>
            <person name="Teeling E.C."/>
        </authorList>
    </citation>
    <scope>NUCLEOTIDE SEQUENCE [LARGE SCALE GENOMIC DNA]</scope>
    <source>
        <strain evidence="4">MRouAeg1</strain>
        <tissue evidence="4">Muscle</tissue>
    </source>
</reference>
<gene>
    <name evidence="4" type="ORF">HJG63_012574</name>
</gene>
<dbReference type="PANTHER" id="PTHR45953:SF1">
    <property type="entry name" value="IDURONATE 2-SULFATASE"/>
    <property type="match status" value="1"/>
</dbReference>
<evidence type="ECO:0000313" key="5">
    <source>
        <dbReference type="Proteomes" id="UP000593571"/>
    </source>
</evidence>
<dbReference type="Proteomes" id="UP000593571">
    <property type="component" value="Unassembled WGS sequence"/>
</dbReference>
<dbReference type="GO" id="GO:0004423">
    <property type="term" value="F:iduronate-2-sulfatase activity"/>
    <property type="evidence" value="ECO:0007669"/>
    <property type="project" value="TreeGrafter"/>
</dbReference>
<feature type="region of interest" description="Disordered" evidence="3">
    <location>
        <begin position="76"/>
        <end position="103"/>
    </location>
</feature>
<sequence>MRDAVCFCAVTVAGSLPPPGQRAEDLVELVSLFPTLAGLAGLRVPPRCPVPSFHVELCREGQSLGKHFRPHDLEEDPAFHGDPRESIAYSQYPRPADSPQWNSDKPSLKDIKVMGYSIRTIDYRFTVWVGFSPHEFLANFSDVHAGELYFVDSDPLQDHNMYNDSQGGDLPRLLAP</sequence>
<proteinExistence type="predicted"/>
<accession>A0A7J8EKJ6</accession>
<name>A0A7J8EKJ6_ROUAE</name>
<evidence type="ECO:0000256" key="2">
    <source>
        <dbReference type="ARBA" id="ARBA00022801"/>
    </source>
</evidence>